<dbReference type="Proteomes" id="UP000663846">
    <property type="component" value="Unassembled WGS sequence"/>
</dbReference>
<protein>
    <recommendedName>
        <fullName evidence="3">Hemerythrin-like domain-containing protein</fullName>
    </recommendedName>
</protein>
<proteinExistence type="predicted"/>
<name>A0A8H3B0W7_9AGAM</name>
<sequence length="73" mass="8264">MDGNMAQHEEFMAKFNEWSELCKKITAKEAGYSAAEFLSPLRASMDALHPHFVDEIATLESSVMKEHFSEAEL</sequence>
<reference evidence="1" key="1">
    <citation type="submission" date="2021-01" db="EMBL/GenBank/DDBJ databases">
        <authorList>
            <person name="Kaushik A."/>
        </authorList>
    </citation>
    <scope>NUCLEOTIDE SEQUENCE</scope>
    <source>
        <strain evidence="1">AG1-1C</strain>
    </source>
</reference>
<evidence type="ECO:0000313" key="1">
    <source>
        <dbReference type="EMBL" id="CAE6444863.1"/>
    </source>
</evidence>
<dbReference type="EMBL" id="CAJMWS010000451">
    <property type="protein sequence ID" value="CAE6444863.1"/>
    <property type="molecule type" value="Genomic_DNA"/>
</dbReference>
<comment type="caution">
    <text evidence="1">The sequence shown here is derived from an EMBL/GenBank/DDBJ whole genome shotgun (WGS) entry which is preliminary data.</text>
</comment>
<dbReference type="AlphaFoldDB" id="A0A8H3B0W7"/>
<evidence type="ECO:0008006" key="3">
    <source>
        <dbReference type="Google" id="ProtNLM"/>
    </source>
</evidence>
<accession>A0A8H3B0W7</accession>
<organism evidence="1 2">
    <name type="scientific">Rhizoctonia solani</name>
    <dbReference type="NCBI Taxonomy" id="456999"/>
    <lineage>
        <taxon>Eukaryota</taxon>
        <taxon>Fungi</taxon>
        <taxon>Dikarya</taxon>
        <taxon>Basidiomycota</taxon>
        <taxon>Agaricomycotina</taxon>
        <taxon>Agaricomycetes</taxon>
        <taxon>Cantharellales</taxon>
        <taxon>Ceratobasidiaceae</taxon>
        <taxon>Rhizoctonia</taxon>
    </lineage>
</organism>
<gene>
    <name evidence="1" type="ORF">RDB_LOCUS136365</name>
</gene>
<evidence type="ECO:0000313" key="2">
    <source>
        <dbReference type="Proteomes" id="UP000663846"/>
    </source>
</evidence>